<dbReference type="InterPro" id="IPR035979">
    <property type="entry name" value="RBD_domain_sf"/>
</dbReference>
<reference evidence="1" key="1">
    <citation type="journal article" date="2019" name="bioRxiv">
        <title>The Genome of the Zebra Mussel, Dreissena polymorpha: A Resource for Invasive Species Research.</title>
        <authorList>
            <person name="McCartney M.A."/>
            <person name="Auch B."/>
            <person name="Kono T."/>
            <person name="Mallez S."/>
            <person name="Zhang Y."/>
            <person name="Obille A."/>
            <person name="Becker A."/>
            <person name="Abrahante J.E."/>
            <person name="Garbe J."/>
            <person name="Badalamenti J.P."/>
            <person name="Herman A."/>
            <person name="Mangelson H."/>
            <person name="Liachko I."/>
            <person name="Sullivan S."/>
            <person name="Sone E.D."/>
            <person name="Koren S."/>
            <person name="Silverstein K.A.T."/>
            <person name="Beckman K.B."/>
            <person name="Gohl D.M."/>
        </authorList>
    </citation>
    <scope>NUCLEOTIDE SEQUENCE</scope>
    <source>
        <strain evidence="1">Duluth1</strain>
        <tissue evidence="1">Whole animal</tissue>
    </source>
</reference>
<organism evidence="1 2">
    <name type="scientific">Dreissena polymorpha</name>
    <name type="common">Zebra mussel</name>
    <name type="synonym">Mytilus polymorpha</name>
    <dbReference type="NCBI Taxonomy" id="45954"/>
    <lineage>
        <taxon>Eukaryota</taxon>
        <taxon>Metazoa</taxon>
        <taxon>Spiralia</taxon>
        <taxon>Lophotrochozoa</taxon>
        <taxon>Mollusca</taxon>
        <taxon>Bivalvia</taxon>
        <taxon>Autobranchia</taxon>
        <taxon>Heteroconchia</taxon>
        <taxon>Euheterodonta</taxon>
        <taxon>Imparidentia</taxon>
        <taxon>Neoheterodontei</taxon>
        <taxon>Myida</taxon>
        <taxon>Dreissenoidea</taxon>
        <taxon>Dreissenidae</taxon>
        <taxon>Dreissena</taxon>
    </lineage>
</organism>
<dbReference type="Proteomes" id="UP000828390">
    <property type="component" value="Unassembled WGS sequence"/>
</dbReference>
<accession>A0A9D4GQ88</accession>
<proteinExistence type="predicted"/>
<dbReference type="EMBL" id="JAIWYP010000005">
    <property type="protein sequence ID" value="KAH3818027.1"/>
    <property type="molecule type" value="Genomic_DNA"/>
</dbReference>
<evidence type="ECO:0000313" key="2">
    <source>
        <dbReference type="Proteomes" id="UP000828390"/>
    </source>
</evidence>
<keyword evidence="2" id="KW-1185">Reference proteome</keyword>
<sequence>MDNAFQDHLDTLLINCNEKYRTIIIKVVGYHGRYIDAVGQTVQKCVQYIREKAWSSLDKLCVWSEDEEYLLAVTSAVRDINTHLESLPVQPHWSEKGSRNNQEVYSSKLLVTSLHEETTETELDNFLHELTEYRLVKGSMVFHASTPDIAMVTFETEIDYMRFLADCGSHTLNGITPQFSRISMSNCVIVSHMSELIDESMVHSYFDGEKYRVQSVGKLPGIRCCLVTLMDYKDADNILARKHCINGCDVTVKRYFSCIERAEPENIFCTRENNLTFCLSIGDCKELQYDRIEKGMVVTHENSVNIHAAMEYNDSFYEMVDALMLADLCGYKSVVININDNFSSKSLPFFNWRRSTKTLDKIYFCSRQTSDLKMIETLMRYERFSWPTEKSKMPTTLDQSAYPWLIEKSTMTLTVDPSEPIELKLEPNELKLETLQGNARRYTYEPIELKLEPNELKLETLQGNAGRYTYNPNELKLEWLQGNARPYTYKPMESEKSRGKVSRYKNKDKHVECQLLLPTEQELYVSGRGIIDTNCMEIARRQEFE</sequence>
<dbReference type="SUPFAM" id="SSF54928">
    <property type="entry name" value="RNA-binding domain, RBD"/>
    <property type="match status" value="1"/>
</dbReference>
<dbReference type="Gene3D" id="3.30.70.330">
    <property type="match status" value="1"/>
</dbReference>
<evidence type="ECO:0000313" key="1">
    <source>
        <dbReference type="EMBL" id="KAH3818027.1"/>
    </source>
</evidence>
<name>A0A9D4GQ88_DREPO</name>
<comment type="caution">
    <text evidence="1">The sequence shown here is derived from an EMBL/GenBank/DDBJ whole genome shotgun (WGS) entry which is preliminary data.</text>
</comment>
<gene>
    <name evidence="1" type="ORF">DPMN_119614</name>
</gene>
<reference evidence="1" key="2">
    <citation type="submission" date="2020-11" db="EMBL/GenBank/DDBJ databases">
        <authorList>
            <person name="McCartney M.A."/>
            <person name="Auch B."/>
            <person name="Kono T."/>
            <person name="Mallez S."/>
            <person name="Becker A."/>
            <person name="Gohl D.M."/>
            <person name="Silverstein K.A.T."/>
            <person name="Koren S."/>
            <person name="Bechman K.B."/>
            <person name="Herman A."/>
            <person name="Abrahante J.E."/>
            <person name="Garbe J."/>
        </authorList>
    </citation>
    <scope>NUCLEOTIDE SEQUENCE</scope>
    <source>
        <strain evidence="1">Duluth1</strain>
        <tissue evidence="1">Whole animal</tissue>
    </source>
</reference>
<dbReference type="Pfam" id="PF23085">
    <property type="entry name" value="RRM_PARP14_3"/>
    <property type="match status" value="1"/>
</dbReference>
<dbReference type="AlphaFoldDB" id="A0A9D4GQ88"/>
<protein>
    <submittedName>
        <fullName evidence="1">Uncharacterized protein</fullName>
    </submittedName>
</protein>
<dbReference type="GO" id="GO:0003676">
    <property type="term" value="F:nucleic acid binding"/>
    <property type="evidence" value="ECO:0007669"/>
    <property type="project" value="InterPro"/>
</dbReference>
<dbReference type="InterPro" id="IPR012677">
    <property type="entry name" value="Nucleotide-bd_a/b_plait_sf"/>
</dbReference>